<dbReference type="EMBL" id="CP051682">
    <property type="protein sequence ID" value="QJD94622.1"/>
    <property type="molecule type" value="Genomic_DNA"/>
</dbReference>
<proteinExistence type="predicted"/>
<dbReference type="KEGG" id="mrob:HH214_01420"/>
<evidence type="ECO:0000313" key="1">
    <source>
        <dbReference type="EMBL" id="QJD94622.1"/>
    </source>
</evidence>
<dbReference type="RefSeq" id="WP_169605639.1">
    <property type="nucleotide sequence ID" value="NZ_CP051682.1"/>
</dbReference>
<evidence type="ECO:0008006" key="3">
    <source>
        <dbReference type="Google" id="ProtNLM"/>
    </source>
</evidence>
<keyword evidence="2" id="KW-1185">Reference proteome</keyword>
<protein>
    <recommendedName>
        <fullName evidence="3">DUF2158 domain-containing protein</fullName>
    </recommendedName>
</protein>
<name>A0A7L5DU90_9SPHI</name>
<gene>
    <name evidence="1" type="ORF">HH214_01420</name>
</gene>
<dbReference type="Proteomes" id="UP000503278">
    <property type="component" value="Chromosome"/>
</dbReference>
<sequence length="70" mass="7827">MNYSIEEGDYVRHENPSVNGGLRMNVEEISEDGQRAKCSHFAGNEATHKVDWFPLTDLTLVQKADGGFVD</sequence>
<reference evidence="1 2" key="1">
    <citation type="submission" date="2020-04" db="EMBL/GenBank/DDBJ databases">
        <title>Genome sequencing of novel species.</title>
        <authorList>
            <person name="Heo J."/>
            <person name="Kim S.-J."/>
            <person name="Kim J.-S."/>
            <person name="Hong S.-B."/>
            <person name="Kwon S.-W."/>
        </authorList>
    </citation>
    <scope>NUCLEOTIDE SEQUENCE [LARGE SCALE GENOMIC DNA]</scope>
    <source>
        <strain evidence="1 2">F39-2</strain>
    </source>
</reference>
<organism evidence="1 2">
    <name type="scientific">Mucilaginibacter robiniae</name>
    <dbReference type="NCBI Taxonomy" id="2728022"/>
    <lineage>
        <taxon>Bacteria</taxon>
        <taxon>Pseudomonadati</taxon>
        <taxon>Bacteroidota</taxon>
        <taxon>Sphingobacteriia</taxon>
        <taxon>Sphingobacteriales</taxon>
        <taxon>Sphingobacteriaceae</taxon>
        <taxon>Mucilaginibacter</taxon>
    </lineage>
</organism>
<accession>A0A7L5DU90</accession>
<evidence type="ECO:0000313" key="2">
    <source>
        <dbReference type="Proteomes" id="UP000503278"/>
    </source>
</evidence>
<dbReference type="AlphaFoldDB" id="A0A7L5DU90"/>